<organism evidence="2 3">
    <name type="scientific">Pseudomonas agarici</name>
    <dbReference type="NCBI Taxonomy" id="46677"/>
    <lineage>
        <taxon>Bacteria</taxon>
        <taxon>Pseudomonadati</taxon>
        <taxon>Pseudomonadota</taxon>
        <taxon>Gammaproteobacteria</taxon>
        <taxon>Pseudomonadales</taxon>
        <taxon>Pseudomonadaceae</taxon>
        <taxon>Pseudomonas</taxon>
    </lineage>
</organism>
<gene>
    <name evidence="2" type="ORF">AWM79_16180</name>
</gene>
<dbReference type="OrthoDB" id="9779041at2"/>
<reference evidence="2 3" key="1">
    <citation type="submission" date="2016-01" db="EMBL/GenBank/DDBJ databases">
        <authorList>
            <person name="McClelland M."/>
            <person name="Jain A."/>
            <person name="Saraogi P."/>
            <person name="Mendelson R."/>
            <person name="Westerman R."/>
            <person name="SanMiguel P."/>
            <person name="Csonka L."/>
        </authorList>
    </citation>
    <scope>NUCLEOTIDE SEQUENCE [LARGE SCALE GENOMIC DNA]</scope>
    <source>
        <strain evidence="2 3">NCPPB 2472</strain>
    </source>
</reference>
<dbReference type="InterPro" id="IPR013445">
    <property type="entry name" value="CDP_4_6_deHydtase"/>
</dbReference>
<dbReference type="EMBL" id="CP014135">
    <property type="protein sequence ID" value="AMB86751.1"/>
    <property type="molecule type" value="Genomic_DNA"/>
</dbReference>
<sequence length="364" mass="40503">MEALGMKQFGERYRGRRVLLTGHTGFKGSWLATWLCELGAQVTGFGLAPESVPAHWDLLNNPLVDWRGDIRDQAVVRSAFEQAQPEIVFHLAAQALVRRSYRDPLESWSTNVMGTANVLEACRQTPSVRAVVVITTDKVYANNEWPWGYRENDRLGGHDPYSASKAASELVVDSYRKAFWGGDDAPLIASARAGNVIGGGDWSEDRLIPDLVKAVRAGQSLEIRSPESTRPWQHVLECLSGYLLLGQRLLASDQSAAGAWNFGPAAQDNRTVAQVLAGLRLHWPELSWHTTAAQQPHEANLLYLDCAQARARLAWQPVWTLEQSLEMTADWYRHQSTTGQAITREQLERYVNAAAEAGCIWIDS</sequence>
<dbReference type="CDD" id="cd05252">
    <property type="entry name" value="CDP_GD_SDR_e"/>
    <property type="match status" value="1"/>
</dbReference>
<dbReference type="KEGG" id="pagb:AWM79_16180"/>
<keyword evidence="3" id="KW-1185">Reference proteome</keyword>
<dbReference type="InterPro" id="IPR036291">
    <property type="entry name" value="NAD(P)-bd_dom_sf"/>
</dbReference>
<evidence type="ECO:0000259" key="1">
    <source>
        <dbReference type="Pfam" id="PF16363"/>
    </source>
</evidence>
<name>A0A0X1T413_PSEAA</name>
<dbReference type="STRING" id="46677.AWM79_16180"/>
<dbReference type="NCBIfam" id="TIGR02622">
    <property type="entry name" value="CDP_4_6_dhtase"/>
    <property type="match status" value="1"/>
</dbReference>
<dbReference type="Proteomes" id="UP000063229">
    <property type="component" value="Chromosome"/>
</dbReference>
<dbReference type="SUPFAM" id="SSF51735">
    <property type="entry name" value="NAD(P)-binding Rossmann-fold domains"/>
    <property type="match status" value="1"/>
</dbReference>
<feature type="domain" description="NAD(P)-binding" evidence="1">
    <location>
        <begin position="19"/>
        <end position="327"/>
    </location>
</feature>
<evidence type="ECO:0000313" key="3">
    <source>
        <dbReference type="Proteomes" id="UP000063229"/>
    </source>
</evidence>
<protein>
    <submittedName>
        <fullName evidence="2">CDP-glucose 4,6-dehydratase</fullName>
    </submittedName>
</protein>
<dbReference type="Gene3D" id="3.90.25.10">
    <property type="entry name" value="UDP-galactose 4-epimerase, domain 1"/>
    <property type="match status" value="1"/>
</dbReference>
<dbReference type="PANTHER" id="PTHR43000">
    <property type="entry name" value="DTDP-D-GLUCOSE 4,6-DEHYDRATASE-RELATED"/>
    <property type="match status" value="1"/>
</dbReference>
<dbReference type="Pfam" id="PF16363">
    <property type="entry name" value="GDP_Man_Dehyd"/>
    <property type="match status" value="1"/>
</dbReference>
<dbReference type="AlphaFoldDB" id="A0A0X1T413"/>
<proteinExistence type="predicted"/>
<accession>A0A0X1T413</accession>
<dbReference type="Gene3D" id="3.40.50.720">
    <property type="entry name" value="NAD(P)-binding Rossmann-like Domain"/>
    <property type="match status" value="1"/>
</dbReference>
<dbReference type="InterPro" id="IPR016040">
    <property type="entry name" value="NAD(P)-bd_dom"/>
</dbReference>
<evidence type="ECO:0000313" key="2">
    <source>
        <dbReference type="EMBL" id="AMB86751.1"/>
    </source>
</evidence>